<organism evidence="1 2">
    <name type="scientific">Oesophagostomum dentatum</name>
    <name type="common">Nodular worm</name>
    <dbReference type="NCBI Taxonomy" id="61180"/>
    <lineage>
        <taxon>Eukaryota</taxon>
        <taxon>Metazoa</taxon>
        <taxon>Ecdysozoa</taxon>
        <taxon>Nematoda</taxon>
        <taxon>Chromadorea</taxon>
        <taxon>Rhabditida</taxon>
        <taxon>Rhabditina</taxon>
        <taxon>Rhabditomorpha</taxon>
        <taxon>Strongyloidea</taxon>
        <taxon>Strongylidae</taxon>
        <taxon>Oesophagostomum</taxon>
    </lineage>
</organism>
<evidence type="ECO:0000313" key="2">
    <source>
        <dbReference type="Proteomes" id="UP000053660"/>
    </source>
</evidence>
<gene>
    <name evidence="1" type="ORF">OESDEN_09379</name>
</gene>
<reference evidence="1 2" key="1">
    <citation type="submission" date="2014-03" db="EMBL/GenBank/DDBJ databases">
        <title>Draft genome of the hookworm Oesophagostomum dentatum.</title>
        <authorList>
            <person name="Mitreva M."/>
        </authorList>
    </citation>
    <scope>NUCLEOTIDE SEQUENCE [LARGE SCALE GENOMIC DNA]</scope>
    <source>
        <strain evidence="1 2">OD-Hann</strain>
    </source>
</reference>
<protein>
    <submittedName>
        <fullName evidence="1">Uncharacterized protein</fullName>
    </submittedName>
</protein>
<dbReference type="AlphaFoldDB" id="A0A0B1T4Q1"/>
<accession>A0A0B1T4Q1</accession>
<evidence type="ECO:0000313" key="1">
    <source>
        <dbReference type="EMBL" id="KHJ90767.1"/>
    </source>
</evidence>
<dbReference type="Proteomes" id="UP000053660">
    <property type="component" value="Unassembled WGS sequence"/>
</dbReference>
<proteinExistence type="predicted"/>
<dbReference type="EMBL" id="KN552674">
    <property type="protein sequence ID" value="KHJ90767.1"/>
    <property type="molecule type" value="Genomic_DNA"/>
</dbReference>
<name>A0A0B1T4Q1_OESDE</name>
<keyword evidence="2" id="KW-1185">Reference proteome</keyword>
<sequence>MTAEAQINNNATGMFENILLFFDSGLQCSFIQADMANTLALEKRSPYQCTMSGIHRFHSKTNAIDLDEHYNIAVGRLKALFKYNDANRQQKQWYTAILDDYLAADIVAKAHTFH</sequence>